<feature type="domain" description="PAS" evidence="9">
    <location>
        <begin position="26"/>
        <end position="82"/>
    </location>
</feature>
<dbReference type="Proteomes" id="UP001595791">
    <property type="component" value="Unassembled WGS sequence"/>
</dbReference>
<feature type="coiled-coil region" evidence="7">
    <location>
        <begin position="141"/>
        <end position="175"/>
    </location>
</feature>
<reference evidence="12" key="1">
    <citation type="journal article" date="2019" name="Int. J. Syst. Evol. Microbiol.">
        <title>The Global Catalogue of Microorganisms (GCM) 10K type strain sequencing project: providing services to taxonomists for standard genome sequencing and annotation.</title>
        <authorList>
            <consortium name="The Broad Institute Genomics Platform"/>
            <consortium name="The Broad Institute Genome Sequencing Center for Infectious Disease"/>
            <person name="Wu L."/>
            <person name="Ma J."/>
        </authorList>
    </citation>
    <scope>NUCLEOTIDE SEQUENCE [LARGE SCALE GENOMIC DNA]</scope>
    <source>
        <strain evidence="12">LMG 29894</strain>
    </source>
</reference>
<dbReference type="InterPro" id="IPR000014">
    <property type="entry name" value="PAS"/>
</dbReference>
<evidence type="ECO:0000313" key="12">
    <source>
        <dbReference type="Proteomes" id="UP001595791"/>
    </source>
</evidence>
<dbReference type="Gene3D" id="3.30.565.10">
    <property type="entry name" value="Histidine kinase-like ATPase, C-terminal domain"/>
    <property type="match status" value="1"/>
</dbReference>
<dbReference type="SUPFAM" id="SSF55874">
    <property type="entry name" value="ATPase domain of HSP90 chaperone/DNA topoisomerase II/histidine kinase"/>
    <property type="match status" value="1"/>
</dbReference>
<dbReference type="NCBIfam" id="TIGR00229">
    <property type="entry name" value="sensory_box"/>
    <property type="match status" value="3"/>
</dbReference>
<dbReference type="InterPro" id="IPR011495">
    <property type="entry name" value="Sig_transdc_His_kin_sub2_dim/P"/>
</dbReference>
<dbReference type="CDD" id="cd00130">
    <property type="entry name" value="PAS"/>
    <property type="match status" value="3"/>
</dbReference>
<evidence type="ECO:0000256" key="4">
    <source>
        <dbReference type="ARBA" id="ARBA00022777"/>
    </source>
</evidence>
<dbReference type="SMART" id="SM00387">
    <property type="entry name" value="HATPase_c"/>
    <property type="match status" value="1"/>
</dbReference>
<dbReference type="Pfam" id="PF13426">
    <property type="entry name" value="PAS_9"/>
    <property type="match status" value="1"/>
</dbReference>
<keyword evidence="1" id="KW-0597">Phosphoprotein</keyword>
<accession>A0ABV8MKL4</accession>
<dbReference type="PROSITE" id="PS50112">
    <property type="entry name" value="PAS"/>
    <property type="match status" value="3"/>
</dbReference>
<dbReference type="PANTHER" id="PTHR43065:SF23">
    <property type="entry name" value="SENSOR HISTIDINE KINASE PDTAS"/>
    <property type="match status" value="1"/>
</dbReference>
<feature type="domain" description="PAC" evidence="10">
    <location>
        <begin position="377"/>
        <end position="427"/>
    </location>
</feature>
<proteinExistence type="predicted"/>
<feature type="domain" description="Histidine kinase" evidence="8">
    <location>
        <begin position="438"/>
        <end position="630"/>
    </location>
</feature>
<evidence type="ECO:0000256" key="2">
    <source>
        <dbReference type="ARBA" id="ARBA00022679"/>
    </source>
</evidence>
<sequence length="630" mass="70583">MSDQDRSTSQARLNELEAENARLRENEARYRTMLESVRDYAIVLLDSHGLVVSWGSGAEVLTGYSATEMVGQSIARLYPPEDVALDILGRELAQARQKGRVEAEYWRERKDGSRFWANTVITALQGRSDGQNGFVVVARDLTEARAANDALRQARDDLEIRVNERTAELQASETRFRMLLEGAPDAVIAVDHDGKIIFANGQTEVLFGYSQPELLGKPIEMLIPERYHHHHVEHRSHYSTTPRVRAMGSGLSLSGRRANGSEFPVDLMLSPIITEQGPLTMAIVRDVTERREAEARIKASEMRFRTLLEGAPDAVIAVDQQGKITFANGQTEVLFGYPYASLLGQSIEMLIPQRYHHRHLQHRQNYTDAPRVRAMGSGLALSGRRADGSEFPVDLMLSPIATEQGTLTMAIVRNVTERRQAEERIQAALEEKETLLKEIHHRVKNNLQVVASLFDLQAGTTTDPAVIAALREGQCRVRSMALIHETLYRTQDFSRIPFTTYLEQLSRTLLSSYAGDTHHVALDIEAEHVFLDLQIATPCGLLVNELLANSLKHAFPNKRPGRITVTLRRQDEKTVCLMVADDGIGLPPGFEPTRATSLGLQLVQMLSRQIRGKPHWDSQHGTRFELNFPA</sequence>
<keyword evidence="2" id="KW-0808">Transferase</keyword>
<feature type="domain" description="PAC" evidence="10">
    <location>
        <begin position="249"/>
        <end position="299"/>
    </location>
</feature>
<evidence type="ECO:0000256" key="6">
    <source>
        <dbReference type="ARBA" id="ARBA00023012"/>
    </source>
</evidence>
<feature type="domain" description="PAS" evidence="9">
    <location>
        <begin position="172"/>
        <end position="225"/>
    </location>
</feature>
<dbReference type="InterPro" id="IPR000700">
    <property type="entry name" value="PAS-assoc_C"/>
</dbReference>
<keyword evidence="3" id="KW-0547">Nucleotide-binding</keyword>
<dbReference type="EMBL" id="JBHSBU010000001">
    <property type="protein sequence ID" value="MFC4158673.1"/>
    <property type="molecule type" value="Genomic_DNA"/>
</dbReference>
<feature type="coiled-coil region" evidence="7">
    <location>
        <begin position="411"/>
        <end position="438"/>
    </location>
</feature>
<evidence type="ECO:0000313" key="11">
    <source>
        <dbReference type="EMBL" id="MFC4158673.1"/>
    </source>
</evidence>
<feature type="domain" description="PAS" evidence="9">
    <location>
        <begin position="300"/>
        <end position="353"/>
    </location>
</feature>
<feature type="coiled-coil region" evidence="7">
    <location>
        <begin position="6"/>
        <end position="33"/>
    </location>
</feature>
<dbReference type="PANTHER" id="PTHR43065">
    <property type="entry name" value="SENSOR HISTIDINE KINASE"/>
    <property type="match status" value="1"/>
</dbReference>
<gene>
    <name evidence="11" type="ORF">ACFOW7_04770</name>
</gene>
<name>A0ABV8MKL4_9NEIS</name>
<keyword evidence="5" id="KW-0067">ATP-binding</keyword>
<dbReference type="SMART" id="SM00086">
    <property type="entry name" value="PAC"/>
    <property type="match status" value="3"/>
</dbReference>
<dbReference type="InterPro" id="IPR013767">
    <property type="entry name" value="PAS_fold"/>
</dbReference>
<keyword evidence="7" id="KW-0175">Coiled coil</keyword>
<dbReference type="InterPro" id="IPR005467">
    <property type="entry name" value="His_kinase_dom"/>
</dbReference>
<dbReference type="PROSITE" id="PS50113">
    <property type="entry name" value="PAC"/>
    <property type="match status" value="3"/>
</dbReference>
<dbReference type="SMART" id="SM00091">
    <property type="entry name" value="PAS"/>
    <property type="match status" value="3"/>
</dbReference>
<feature type="domain" description="PAC" evidence="10">
    <location>
        <begin position="101"/>
        <end position="153"/>
    </location>
</feature>
<dbReference type="InterPro" id="IPR036890">
    <property type="entry name" value="HATPase_C_sf"/>
</dbReference>
<evidence type="ECO:0000256" key="1">
    <source>
        <dbReference type="ARBA" id="ARBA00022553"/>
    </source>
</evidence>
<dbReference type="Pfam" id="PF07568">
    <property type="entry name" value="HisKA_2"/>
    <property type="match status" value="1"/>
</dbReference>
<evidence type="ECO:0000259" key="10">
    <source>
        <dbReference type="PROSITE" id="PS50113"/>
    </source>
</evidence>
<keyword evidence="4" id="KW-0418">Kinase</keyword>
<evidence type="ECO:0000256" key="5">
    <source>
        <dbReference type="ARBA" id="ARBA00022840"/>
    </source>
</evidence>
<dbReference type="RefSeq" id="WP_378161603.1">
    <property type="nucleotide sequence ID" value="NZ_JBHSBU010000001.1"/>
</dbReference>
<dbReference type="Gene3D" id="3.30.450.20">
    <property type="entry name" value="PAS domain"/>
    <property type="match status" value="3"/>
</dbReference>
<keyword evidence="6" id="KW-0902">Two-component regulatory system</keyword>
<keyword evidence="12" id="KW-1185">Reference proteome</keyword>
<dbReference type="SUPFAM" id="SSF55785">
    <property type="entry name" value="PYP-like sensor domain (PAS domain)"/>
    <property type="match status" value="3"/>
</dbReference>
<protein>
    <submittedName>
        <fullName evidence="11">PAS domain S-box protein</fullName>
    </submittedName>
</protein>
<evidence type="ECO:0000256" key="7">
    <source>
        <dbReference type="SAM" id="Coils"/>
    </source>
</evidence>
<evidence type="ECO:0000259" key="9">
    <source>
        <dbReference type="PROSITE" id="PS50112"/>
    </source>
</evidence>
<dbReference type="Pfam" id="PF02518">
    <property type="entry name" value="HATPase_c"/>
    <property type="match status" value="1"/>
</dbReference>
<evidence type="ECO:0000256" key="3">
    <source>
        <dbReference type="ARBA" id="ARBA00022741"/>
    </source>
</evidence>
<dbReference type="InterPro" id="IPR035965">
    <property type="entry name" value="PAS-like_dom_sf"/>
</dbReference>
<dbReference type="InterPro" id="IPR003594">
    <property type="entry name" value="HATPase_dom"/>
</dbReference>
<dbReference type="PROSITE" id="PS50109">
    <property type="entry name" value="HIS_KIN"/>
    <property type="match status" value="1"/>
</dbReference>
<organism evidence="11 12">
    <name type="scientific">Chitinimonas lacunae</name>
    <dbReference type="NCBI Taxonomy" id="1963018"/>
    <lineage>
        <taxon>Bacteria</taxon>
        <taxon>Pseudomonadati</taxon>
        <taxon>Pseudomonadota</taxon>
        <taxon>Betaproteobacteria</taxon>
        <taxon>Neisseriales</taxon>
        <taxon>Chitinibacteraceae</taxon>
        <taxon>Chitinimonas</taxon>
    </lineage>
</organism>
<dbReference type="Pfam" id="PF00989">
    <property type="entry name" value="PAS"/>
    <property type="match status" value="2"/>
</dbReference>
<comment type="caution">
    <text evidence="11">The sequence shown here is derived from an EMBL/GenBank/DDBJ whole genome shotgun (WGS) entry which is preliminary data.</text>
</comment>
<dbReference type="InterPro" id="IPR001610">
    <property type="entry name" value="PAC"/>
</dbReference>
<evidence type="ECO:0000259" key="8">
    <source>
        <dbReference type="PROSITE" id="PS50109"/>
    </source>
</evidence>